<keyword evidence="1" id="KW-1133">Transmembrane helix</keyword>
<dbReference type="InterPro" id="IPR050508">
    <property type="entry name" value="Methyltransf_Superfamily"/>
</dbReference>
<dbReference type="Proteomes" id="UP000250266">
    <property type="component" value="Unassembled WGS sequence"/>
</dbReference>
<dbReference type="Pfam" id="PF13489">
    <property type="entry name" value="Methyltransf_23"/>
    <property type="match status" value="1"/>
</dbReference>
<dbReference type="EMBL" id="KV744976">
    <property type="protein sequence ID" value="OCK80040.1"/>
    <property type="molecule type" value="Genomic_DNA"/>
</dbReference>
<dbReference type="AlphaFoldDB" id="A0A8E2EA26"/>
<accession>A0A8E2EA26</accession>
<protein>
    <submittedName>
        <fullName evidence="2">S-adenosyl-L-methionine-dependent methyltransferase</fullName>
    </submittedName>
</protein>
<dbReference type="InterPro" id="IPR029063">
    <property type="entry name" value="SAM-dependent_MTases_sf"/>
</dbReference>
<dbReference type="GO" id="GO:0008168">
    <property type="term" value="F:methyltransferase activity"/>
    <property type="evidence" value="ECO:0007669"/>
    <property type="project" value="UniProtKB-KW"/>
</dbReference>
<dbReference type="PANTHER" id="PTHR42912">
    <property type="entry name" value="METHYLTRANSFERASE"/>
    <property type="match status" value="1"/>
</dbReference>
<dbReference type="PANTHER" id="PTHR42912:SF83">
    <property type="entry name" value="METHYLTRANSFERASE TYPE 11 DOMAIN-CONTAINING PROTEIN"/>
    <property type="match status" value="1"/>
</dbReference>
<keyword evidence="2" id="KW-0489">Methyltransferase</keyword>
<evidence type="ECO:0000313" key="3">
    <source>
        <dbReference type="Proteomes" id="UP000250266"/>
    </source>
</evidence>
<gene>
    <name evidence="2" type="ORF">K432DRAFT_416935</name>
</gene>
<evidence type="ECO:0000256" key="1">
    <source>
        <dbReference type="SAM" id="Phobius"/>
    </source>
</evidence>
<proteinExistence type="predicted"/>
<dbReference type="OrthoDB" id="416496at2759"/>
<keyword evidence="1" id="KW-0812">Transmembrane</keyword>
<feature type="transmembrane region" description="Helical" evidence="1">
    <location>
        <begin position="34"/>
        <end position="55"/>
    </location>
</feature>
<keyword evidence="3" id="KW-1185">Reference proteome</keyword>
<sequence>MIGRRLFLGSSSMPTASPVPPPASTQAWLRHRKIPLIGAGIVVFSATCYGTLLYFSATRRAGLENIPADASNRYMDIAWDYDKNIDFAEWVSGIKNRRKEISKLLRGHVLESAVGTGRNLAFYPMEKIETITLLDKSTEMLACTKKKYKDEWPEYSRKINYKNQSALCPITPITPEGYDTVFQTMGLCSTPEPVALLRNLEQAAKEDGQILLLEHGKSYYEWMNRVLDNTAPDHADKWGCWWNKDIGKIVEESGLEVVNIKRYNFGTTWWVELKPRKGIRKKAEAMVEAEPLLQVPVVPQRPWWYLWR</sequence>
<evidence type="ECO:0000313" key="2">
    <source>
        <dbReference type="EMBL" id="OCK80040.1"/>
    </source>
</evidence>
<dbReference type="GO" id="GO:0032259">
    <property type="term" value="P:methylation"/>
    <property type="evidence" value="ECO:0007669"/>
    <property type="project" value="UniProtKB-KW"/>
</dbReference>
<keyword evidence="2" id="KW-0808">Transferase</keyword>
<keyword evidence="1" id="KW-0472">Membrane</keyword>
<name>A0A8E2EA26_9PEZI</name>
<organism evidence="2 3">
    <name type="scientific">Lepidopterella palustris CBS 459.81</name>
    <dbReference type="NCBI Taxonomy" id="1314670"/>
    <lineage>
        <taxon>Eukaryota</taxon>
        <taxon>Fungi</taxon>
        <taxon>Dikarya</taxon>
        <taxon>Ascomycota</taxon>
        <taxon>Pezizomycotina</taxon>
        <taxon>Dothideomycetes</taxon>
        <taxon>Pleosporomycetidae</taxon>
        <taxon>Mytilinidiales</taxon>
        <taxon>Argynnaceae</taxon>
        <taxon>Lepidopterella</taxon>
    </lineage>
</organism>
<reference evidence="2 3" key="1">
    <citation type="journal article" date="2016" name="Nat. Commun.">
        <title>Ectomycorrhizal ecology is imprinted in the genome of the dominant symbiotic fungus Cenococcum geophilum.</title>
        <authorList>
            <consortium name="DOE Joint Genome Institute"/>
            <person name="Peter M."/>
            <person name="Kohler A."/>
            <person name="Ohm R.A."/>
            <person name="Kuo A."/>
            <person name="Krutzmann J."/>
            <person name="Morin E."/>
            <person name="Arend M."/>
            <person name="Barry K.W."/>
            <person name="Binder M."/>
            <person name="Choi C."/>
            <person name="Clum A."/>
            <person name="Copeland A."/>
            <person name="Grisel N."/>
            <person name="Haridas S."/>
            <person name="Kipfer T."/>
            <person name="LaButti K."/>
            <person name="Lindquist E."/>
            <person name="Lipzen A."/>
            <person name="Maire R."/>
            <person name="Meier B."/>
            <person name="Mihaltcheva S."/>
            <person name="Molinier V."/>
            <person name="Murat C."/>
            <person name="Poggeler S."/>
            <person name="Quandt C.A."/>
            <person name="Sperisen C."/>
            <person name="Tritt A."/>
            <person name="Tisserant E."/>
            <person name="Crous P.W."/>
            <person name="Henrissat B."/>
            <person name="Nehls U."/>
            <person name="Egli S."/>
            <person name="Spatafora J.W."/>
            <person name="Grigoriev I.V."/>
            <person name="Martin F.M."/>
        </authorList>
    </citation>
    <scope>NUCLEOTIDE SEQUENCE [LARGE SCALE GENOMIC DNA]</scope>
    <source>
        <strain evidence="2 3">CBS 459.81</strain>
    </source>
</reference>
<dbReference type="Gene3D" id="3.40.50.150">
    <property type="entry name" value="Vaccinia Virus protein VP39"/>
    <property type="match status" value="1"/>
</dbReference>
<dbReference type="SUPFAM" id="SSF53335">
    <property type="entry name" value="S-adenosyl-L-methionine-dependent methyltransferases"/>
    <property type="match status" value="1"/>
</dbReference>